<keyword evidence="5" id="KW-1185">Reference proteome</keyword>
<accession>A0A8S3QMD2</accession>
<organism evidence="4 5">
    <name type="scientific">Mytilus edulis</name>
    <name type="common">Blue mussel</name>
    <dbReference type="NCBI Taxonomy" id="6550"/>
    <lineage>
        <taxon>Eukaryota</taxon>
        <taxon>Metazoa</taxon>
        <taxon>Spiralia</taxon>
        <taxon>Lophotrochozoa</taxon>
        <taxon>Mollusca</taxon>
        <taxon>Bivalvia</taxon>
        <taxon>Autobranchia</taxon>
        <taxon>Pteriomorphia</taxon>
        <taxon>Mytilida</taxon>
        <taxon>Mytiloidea</taxon>
        <taxon>Mytilidae</taxon>
        <taxon>Mytilinae</taxon>
        <taxon>Mytilus</taxon>
    </lineage>
</organism>
<protein>
    <recommendedName>
        <fullName evidence="3">LRRNT domain-containing protein</fullName>
    </recommendedName>
</protein>
<dbReference type="SUPFAM" id="SSF52058">
    <property type="entry name" value="L domain-like"/>
    <property type="match status" value="1"/>
</dbReference>
<evidence type="ECO:0000313" key="4">
    <source>
        <dbReference type="EMBL" id="CAG2198020.1"/>
    </source>
</evidence>
<evidence type="ECO:0000256" key="2">
    <source>
        <dbReference type="ARBA" id="ARBA00022729"/>
    </source>
</evidence>
<reference evidence="4" key="1">
    <citation type="submission" date="2021-03" db="EMBL/GenBank/DDBJ databases">
        <authorList>
            <person name="Bekaert M."/>
        </authorList>
    </citation>
    <scope>NUCLEOTIDE SEQUENCE</scope>
</reference>
<gene>
    <name evidence="4" type="ORF">MEDL_12803</name>
</gene>
<dbReference type="InterPro" id="IPR032675">
    <property type="entry name" value="LRR_dom_sf"/>
</dbReference>
<proteinExistence type="predicted"/>
<dbReference type="SMART" id="SM00013">
    <property type="entry name" value="LRRNT"/>
    <property type="match status" value="1"/>
</dbReference>
<dbReference type="InterPro" id="IPR000372">
    <property type="entry name" value="LRRNT"/>
</dbReference>
<dbReference type="EMBL" id="CAJPWZ010000660">
    <property type="protein sequence ID" value="CAG2198020.1"/>
    <property type="molecule type" value="Genomic_DNA"/>
</dbReference>
<keyword evidence="1" id="KW-0433">Leucine-rich repeat</keyword>
<evidence type="ECO:0000313" key="5">
    <source>
        <dbReference type="Proteomes" id="UP000683360"/>
    </source>
</evidence>
<name>A0A8S3QMD2_MYTED</name>
<dbReference type="OrthoDB" id="1111193at2759"/>
<feature type="domain" description="LRRNT" evidence="3">
    <location>
        <begin position="43"/>
        <end position="81"/>
    </location>
</feature>
<keyword evidence="2" id="KW-0732">Signal</keyword>
<dbReference type="AlphaFoldDB" id="A0A8S3QMD2"/>
<sequence length="165" mass="18528">MSHDYLNVTCWDPPEYRGLSATEHFLKKDRLDLLICNKTSADKCPRKCHCFYQPKNRRTVINCTSVGLTALPKFVPEGDNLTLLFDGNNIEFLEHREYFNRSSVISISNNKLNSIASNAIGSIGSNTVLDLSGNSINELPRDIQSFDPCIMKLGIIKISCSCDDH</sequence>
<dbReference type="Proteomes" id="UP000683360">
    <property type="component" value="Unassembled WGS sequence"/>
</dbReference>
<evidence type="ECO:0000256" key="1">
    <source>
        <dbReference type="ARBA" id="ARBA00022614"/>
    </source>
</evidence>
<evidence type="ECO:0000259" key="3">
    <source>
        <dbReference type="SMART" id="SM00013"/>
    </source>
</evidence>
<dbReference type="Gene3D" id="3.80.10.10">
    <property type="entry name" value="Ribonuclease Inhibitor"/>
    <property type="match status" value="1"/>
</dbReference>
<comment type="caution">
    <text evidence="4">The sequence shown here is derived from an EMBL/GenBank/DDBJ whole genome shotgun (WGS) entry which is preliminary data.</text>
</comment>